<evidence type="ECO:0000256" key="2">
    <source>
        <dbReference type="ARBA" id="ARBA00022519"/>
    </source>
</evidence>
<dbReference type="EMBL" id="JACJFM010000003">
    <property type="protein sequence ID" value="MBB1485720.1"/>
    <property type="molecule type" value="Genomic_DNA"/>
</dbReference>
<reference evidence="7 8" key="1">
    <citation type="submission" date="2020-08" db="EMBL/GenBank/DDBJ databases">
        <title>Oceanospirillum sp. nov. isolated from marine sediment.</title>
        <authorList>
            <person name="Ji X."/>
        </authorList>
    </citation>
    <scope>NUCLEOTIDE SEQUENCE [LARGE SCALE GENOMIC DNA]</scope>
    <source>
        <strain evidence="7 8">D5</strain>
    </source>
</reference>
<evidence type="ECO:0000313" key="7">
    <source>
        <dbReference type="EMBL" id="MBB1485720.1"/>
    </source>
</evidence>
<keyword evidence="5 6" id="KW-0472">Membrane</keyword>
<proteinExistence type="inferred from homology"/>
<dbReference type="InterPro" id="IPR010664">
    <property type="entry name" value="LipoPS_assembly_LptC-rel"/>
</dbReference>
<accession>A0A839ILY0</accession>
<comment type="subcellular location">
    <subcellularLocation>
        <location evidence="6">Cell inner membrane</location>
        <topology evidence="6">Single-pass membrane protein</topology>
    </subcellularLocation>
</comment>
<sequence>MLFGRRLKKRFIGILGLAVLGLVVHFLDSQRPRSSNLFDGVDERPSEPDYFAVNSQYRSYNRDGQLEHSIRADRLLHFPDSRQTRLEQPELSTYGVEGQALWNARSDKGVVEGDGNHFQLNQNVIVWKGTSRQPEDKTLTPVRLTTDLLNIDLEKEQAYTDKAVLLEAEQGDMQGKGLQANLKNSQIYLLEDVRGLYVQ</sequence>
<comment type="caution">
    <text evidence="7">The sequence shown here is derived from an EMBL/GenBank/DDBJ whole genome shotgun (WGS) entry which is preliminary data.</text>
</comment>
<comment type="subunit">
    <text evidence="6">Component of the lipopolysaccharide transport and assembly complex. Interacts with LptA and the LptBFG transporter complex.</text>
</comment>
<evidence type="ECO:0000256" key="3">
    <source>
        <dbReference type="ARBA" id="ARBA00022692"/>
    </source>
</evidence>
<keyword evidence="4 6" id="KW-1133">Transmembrane helix</keyword>
<evidence type="ECO:0000256" key="6">
    <source>
        <dbReference type="HAMAP-Rule" id="MF_01915"/>
    </source>
</evidence>
<dbReference type="GO" id="GO:0005886">
    <property type="term" value="C:plasma membrane"/>
    <property type="evidence" value="ECO:0007669"/>
    <property type="project" value="UniProtKB-SubCell"/>
</dbReference>
<dbReference type="InterPro" id="IPR052363">
    <property type="entry name" value="LPS_export_LptC"/>
</dbReference>
<comment type="function">
    <text evidence="6">Involved in the assembly of lipopolysaccharide (LPS). Required for the translocation of LPS from the inner membrane to the outer membrane. Facilitates the transfer of LPS from the inner membrane to the periplasmic protein LptA. Could be a docking site for LptA.</text>
</comment>
<name>A0A839ILY0_9GAMM</name>
<gene>
    <name evidence="6 7" type="primary">lptC</name>
    <name evidence="7" type="ORF">H4O21_03735</name>
</gene>
<dbReference type="GO" id="GO:0030288">
    <property type="term" value="C:outer membrane-bounded periplasmic space"/>
    <property type="evidence" value="ECO:0007669"/>
    <property type="project" value="TreeGrafter"/>
</dbReference>
<dbReference type="Proteomes" id="UP000565262">
    <property type="component" value="Unassembled WGS sequence"/>
</dbReference>
<evidence type="ECO:0000313" key="8">
    <source>
        <dbReference type="Proteomes" id="UP000565262"/>
    </source>
</evidence>
<keyword evidence="8" id="KW-1185">Reference proteome</keyword>
<dbReference type="GO" id="GO:0043165">
    <property type="term" value="P:Gram-negative-bacterium-type cell outer membrane assembly"/>
    <property type="evidence" value="ECO:0007669"/>
    <property type="project" value="UniProtKB-UniRule"/>
</dbReference>
<dbReference type="RefSeq" id="WP_182807503.1">
    <property type="nucleotide sequence ID" value="NZ_JACJFM010000003.1"/>
</dbReference>
<keyword evidence="2 6" id="KW-0997">Cell inner membrane</keyword>
<dbReference type="Gene3D" id="2.60.450.10">
    <property type="entry name" value="Lipopolysaccharide (LPS) transport protein A like domain"/>
    <property type="match status" value="1"/>
</dbReference>
<keyword evidence="1 6" id="KW-1003">Cell membrane</keyword>
<dbReference type="InterPro" id="IPR026265">
    <property type="entry name" value="LptC"/>
</dbReference>
<dbReference type="PANTHER" id="PTHR37481:SF1">
    <property type="entry name" value="LIPOPOLYSACCHARIDE EXPORT SYSTEM PROTEIN LPTC"/>
    <property type="match status" value="1"/>
</dbReference>
<evidence type="ECO:0000256" key="5">
    <source>
        <dbReference type="ARBA" id="ARBA00023136"/>
    </source>
</evidence>
<dbReference type="PANTHER" id="PTHR37481">
    <property type="entry name" value="LIPOPOLYSACCHARIDE EXPORT SYSTEM PROTEIN LPTC"/>
    <property type="match status" value="1"/>
</dbReference>
<evidence type="ECO:0000256" key="4">
    <source>
        <dbReference type="ARBA" id="ARBA00022989"/>
    </source>
</evidence>
<evidence type="ECO:0000256" key="1">
    <source>
        <dbReference type="ARBA" id="ARBA00022475"/>
    </source>
</evidence>
<protein>
    <recommendedName>
        <fullName evidence="6">Lipopolysaccharide export system protein LptC</fullName>
    </recommendedName>
</protein>
<dbReference type="NCBIfam" id="TIGR04409">
    <property type="entry name" value="LptC_YrbK"/>
    <property type="match status" value="1"/>
</dbReference>
<keyword evidence="3 6" id="KW-0812">Transmembrane</keyword>
<dbReference type="GO" id="GO:0017089">
    <property type="term" value="F:glycolipid transfer activity"/>
    <property type="evidence" value="ECO:0007669"/>
    <property type="project" value="TreeGrafter"/>
</dbReference>
<dbReference type="AlphaFoldDB" id="A0A839ILY0"/>
<organism evidence="7 8">
    <name type="scientific">Oceanospirillum sediminis</name>
    <dbReference type="NCBI Taxonomy" id="2760088"/>
    <lineage>
        <taxon>Bacteria</taxon>
        <taxon>Pseudomonadati</taxon>
        <taxon>Pseudomonadota</taxon>
        <taxon>Gammaproteobacteria</taxon>
        <taxon>Oceanospirillales</taxon>
        <taxon>Oceanospirillaceae</taxon>
        <taxon>Oceanospirillum</taxon>
    </lineage>
</organism>
<dbReference type="Pfam" id="PF06835">
    <property type="entry name" value="LptC"/>
    <property type="match status" value="1"/>
</dbReference>
<comment type="similarity">
    <text evidence="6">Belongs to the LptC family.</text>
</comment>
<dbReference type="GO" id="GO:0015221">
    <property type="term" value="F:lipopolysaccharide transmembrane transporter activity"/>
    <property type="evidence" value="ECO:0007669"/>
    <property type="project" value="InterPro"/>
</dbReference>
<dbReference type="HAMAP" id="MF_01915">
    <property type="entry name" value="LPS_assembly_LptC"/>
    <property type="match status" value="1"/>
</dbReference>